<feature type="signal peptide" evidence="4">
    <location>
        <begin position="1"/>
        <end position="17"/>
    </location>
</feature>
<evidence type="ECO:0000259" key="5">
    <source>
        <dbReference type="PROSITE" id="PS50835"/>
    </source>
</evidence>
<accession>A0AAV6G4C8</accession>
<evidence type="ECO:0000256" key="4">
    <source>
        <dbReference type="SAM" id="SignalP"/>
    </source>
</evidence>
<evidence type="ECO:0000313" key="6">
    <source>
        <dbReference type="EMBL" id="KAG5269695.1"/>
    </source>
</evidence>
<dbReference type="Pfam" id="PF08205">
    <property type="entry name" value="C2-set_2"/>
    <property type="match status" value="1"/>
</dbReference>
<evidence type="ECO:0000256" key="1">
    <source>
        <dbReference type="ARBA" id="ARBA00023157"/>
    </source>
</evidence>
<feature type="domain" description="Ig-like" evidence="5">
    <location>
        <begin position="141"/>
        <end position="230"/>
    </location>
</feature>
<protein>
    <recommendedName>
        <fullName evidence="5">Ig-like domain-containing protein</fullName>
    </recommendedName>
</protein>
<evidence type="ECO:0000256" key="3">
    <source>
        <dbReference type="SAM" id="Phobius"/>
    </source>
</evidence>
<keyword evidence="3" id="KW-0812">Transmembrane</keyword>
<dbReference type="PROSITE" id="PS50835">
    <property type="entry name" value="IG_LIKE"/>
    <property type="match status" value="1"/>
</dbReference>
<organism evidence="6 7">
    <name type="scientific">Alosa alosa</name>
    <name type="common">allis shad</name>
    <dbReference type="NCBI Taxonomy" id="278164"/>
    <lineage>
        <taxon>Eukaryota</taxon>
        <taxon>Metazoa</taxon>
        <taxon>Chordata</taxon>
        <taxon>Craniata</taxon>
        <taxon>Vertebrata</taxon>
        <taxon>Euteleostomi</taxon>
        <taxon>Actinopterygii</taxon>
        <taxon>Neopterygii</taxon>
        <taxon>Teleostei</taxon>
        <taxon>Clupei</taxon>
        <taxon>Clupeiformes</taxon>
        <taxon>Clupeoidei</taxon>
        <taxon>Clupeidae</taxon>
        <taxon>Alosa</taxon>
    </lineage>
</organism>
<feature type="transmembrane region" description="Helical" evidence="3">
    <location>
        <begin position="245"/>
        <end position="271"/>
    </location>
</feature>
<reference evidence="6" key="1">
    <citation type="submission" date="2020-10" db="EMBL/GenBank/DDBJ databases">
        <title>Chromosome-scale genome assembly of the Allis shad, Alosa alosa.</title>
        <authorList>
            <person name="Margot Z."/>
            <person name="Christophe K."/>
            <person name="Cabau C."/>
            <person name="Louis A."/>
            <person name="Berthelot C."/>
            <person name="Parey E."/>
            <person name="Roest Crollius H."/>
            <person name="Montfort J."/>
            <person name="Robinson-Rechavi M."/>
            <person name="Bucao C."/>
            <person name="Bouchez O."/>
            <person name="Gislard M."/>
            <person name="Lluch J."/>
            <person name="Milhes M."/>
            <person name="Lampietro C."/>
            <person name="Lopez Roques C."/>
            <person name="Donnadieu C."/>
            <person name="Braasch I."/>
            <person name="Desvignes T."/>
            <person name="Postlethwait J."/>
            <person name="Bobe J."/>
            <person name="Guiguen Y."/>
        </authorList>
    </citation>
    <scope>NUCLEOTIDE SEQUENCE</scope>
    <source>
        <strain evidence="6">M-15738</strain>
        <tissue evidence="6">Blood</tissue>
    </source>
</reference>
<dbReference type="Gene3D" id="2.60.40.10">
    <property type="entry name" value="Immunoglobulins"/>
    <property type="match status" value="1"/>
</dbReference>
<dbReference type="InterPro" id="IPR013162">
    <property type="entry name" value="CD80_C2-set"/>
</dbReference>
<dbReference type="EMBL" id="JADWDJ010000015">
    <property type="protein sequence ID" value="KAG5269695.1"/>
    <property type="molecule type" value="Genomic_DNA"/>
</dbReference>
<feature type="compositionally biased region" description="Basic and acidic residues" evidence="2">
    <location>
        <begin position="281"/>
        <end position="291"/>
    </location>
</feature>
<dbReference type="Proteomes" id="UP000823561">
    <property type="component" value="Chromosome 15"/>
</dbReference>
<dbReference type="PANTHER" id="PTHR44991:SF1">
    <property type="entry name" value="IMMUNOGLOBULIN SUPERFAMILY MEMBER 5"/>
    <property type="match status" value="1"/>
</dbReference>
<evidence type="ECO:0000256" key="2">
    <source>
        <dbReference type="SAM" id="MobiDB-lite"/>
    </source>
</evidence>
<feature type="compositionally biased region" description="Low complexity" evidence="2">
    <location>
        <begin position="310"/>
        <end position="338"/>
    </location>
</feature>
<dbReference type="PANTHER" id="PTHR44991">
    <property type="entry name" value="IMMUNOGLOBULIN SUPERFAMILY MEMBER 5"/>
    <property type="match status" value="1"/>
</dbReference>
<feature type="chain" id="PRO_5043394816" description="Ig-like domain-containing protein" evidence="4">
    <location>
        <begin position="18"/>
        <end position="374"/>
    </location>
</feature>
<dbReference type="SUPFAM" id="SSF48726">
    <property type="entry name" value="Immunoglobulin"/>
    <property type="match status" value="1"/>
</dbReference>
<proteinExistence type="predicted"/>
<dbReference type="InterPro" id="IPR013783">
    <property type="entry name" value="Ig-like_fold"/>
</dbReference>
<dbReference type="InterPro" id="IPR007110">
    <property type="entry name" value="Ig-like_dom"/>
</dbReference>
<comment type="caution">
    <text evidence="6">The sequence shown here is derived from an EMBL/GenBank/DDBJ whole genome shotgun (WGS) entry which is preliminary data.</text>
</comment>
<name>A0AAV6G4C8_9TELE</name>
<keyword evidence="1" id="KW-1015">Disulfide bond</keyword>
<keyword evidence="3" id="KW-1133">Transmembrane helix</keyword>
<keyword evidence="4" id="KW-0732">Signal</keyword>
<keyword evidence="3" id="KW-0472">Membrane</keyword>
<dbReference type="AlphaFoldDB" id="A0AAV6G4C8"/>
<sequence>MLCVALLLVQLAFATQGQDASSSSSFFSSSSSLRQSELVLEPRSLAVLTGQSARFNCSTTEPWTIMIWRLDDASVMVISAGNGATNTTLYKAVNCSTAQTSCWELVMERVIRSNSAQPHRVVCETLGGLLMAAELHIQESGSVVVTGGNVSVPSGQTVEFQCVALGWFPEPSVEWFLDGQPLGRDSFNTSSELDRTRALYNATSTLVLEARRIGSVECRVSVSAMAAPLSASTYLSVVQGKDDTAVIAAVSYVAAMLLVILITICIMLYLWRRGLRKESSIPETERIDQHRSQQSSVAEETEGRVNAGYSSECSSSFVDTESSVSMHSRRTTASTEEAYTTEEMPDVVPSPYNTIYFISLGDKSTKTPRSVTTV</sequence>
<evidence type="ECO:0000313" key="7">
    <source>
        <dbReference type="Proteomes" id="UP000823561"/>
    </source>
</evidence>
<dbReference type="InterPro" id="IPR036179">
    <property type="entry name" value="Ig-like_dom_sf"/>
</dbReference>
<feature type="region of interest" description="Disordered" evidence="2">
    <location>
        <begin position="281"/>
        <end position="345"/>
    </location>
</feature>
<gene>
    <name evidence="6" type="ORF">AALO_G00204980</name>
</gene>
<keyword evidence="7" id="KW-1185">Reference proteome</keyword>